<gene>
    <name evidence="1" type="ORF">J2781_000803</name>
</gene>
<reference evidence="1 2" key="1">
    <citation type="submission" date="2023-07" db="EMBL/GenBank/DDBJ databases">
        <title>Sorghum-associated microbial communities from plants grown in Nebraska, USA.</title>
        <authorList>
            <person name="Schachtman D."/>
        </authorList>
    </citation>
    <scope>NUCLEOTIDE SEQUENCE [LARGE SCALE GENOMIC DNA]</scope>
    <source>
        <strain evidence="1 2">DS1709</strain>
    </source>
</reference>
<keyword evidence="2" id="KW-1185">Reference proteome</keyword>
<organism evidence="1 2">
    <name type="scientific">Chryseobacterium geocarposphaerae</name>
    <dbReference type="NCBI Taxonomy" id="1416776"/>
    <lineage>
        <taxon>Bacteria</taxon>
        <taxon>Pseudomonadati</taxon>
        <taxon>Bacteroidota</taxon>
        <taxon>Flavobacteriia</taxon>
        <taxon>Flavobacteriales</taxon>
        <taxon>Weeksellaceae</taxon>
        <taxon>Chryseobacterium group</taxon>
        <taxon>Chryseobacterium</taxon>
    </lineage>
</organism>
<evidence type="ECO:0000313" key="1">
    <source>
        <dbReference type="EMBL" id="MDR6403888.1"/>
    </source>
</evidence>
<proteinExistence type="predicted"/>
<evidence type="ECO:0000313" key="2">
    <source>
        <dbReference type="Proteomes" id="UP001184853"/>
    </source>
</evidence>
<dbReference type="EMBL" id="JAVDQS010000002">
    <property type="protein sequence ID" value="MDR6403888.1"/>
    <property type="molecule type" value="Genomic_DNA"/>
</dbReference>
<sequence>MESPISNTPFNKIIIVDKEGNKQEIIGHKIIIEDGKTEYELDPSPEGFNIICLKPDENNEYYSLAIRPFAANGIHLLADRYTEN</sequence>
<accession>A0ABU1LAY5</accession>
<name>A0ABU1LAY5_9FLAO</name>
<protein>
    <submittedName>
        <fullName evidence="1">Uncharacterized protein</fullName>
    </submittedName>
</protein>
<dbReference type="Proteomes" id="UP001184853">
    <property type="component" value="Unassembled WGS sequence"/>
</dbReference>
<dbReference type="RefSeq" id="WP_115980357.1">
    <property type="nucleotide sequence ID" value="NZ_JAVDQS010000002.1"/>
</dbReference>
<comment type="caution">
    <text evidence="1">The sequence shown here is derived from an EMBL/GenBank/DDBJ whole genome shotgun (WGS) entry which is preliminary data.</text>
</comment>